<proteinExistence type="predicted"/>
<dbReference type="AlphaFoldDB" id="A0A843UTT0"/>
<feature type="region of interest" description="Disordered" evidence="1">
    <location>
        <begin position="85"/>
        <end position="112"/>
    </location>
</feature>
<protein>
    <submittedName>
        <fullName evidence="2">Uncharacterized protein</fullName>
    </submittedName>
</protein>
<organism evidence="2 3">
    <name type="scientific">Colocasia esculenta</name>
    <name type="common">Wild taro</name>
    <name type="synonym">Arum esculentum</name>
    <dbReference type="NCBI Taxonomy" id="4460"/>
    <lineage>
        <taxon>Eukaryota</taxon>
        <taxon>Viridiplantae</taxon>
        <taxon>Streptophyta</taxon>
        <taxon>Embryophyta</taxon>
        <taxon>Tracheophyta</taxon>
        <taxon>Spermatophyta</taxon>
        <taxon>Magnoliopsida</taxon>
        <taxon>Liliopsida</taxon>
        <taxon>Araceae</taxon>
        <taxon>Aroideae</taxon>
        <taxon>Colocasieae</taxon>
        <taxon>Colocasia</taxon>
    </lineage>
</organism>
<evidence type="ECO:0000313" key="3">
    <source>
        <dbReference type="Proteomes" id="UP000652761"/>
    </source>
</evidence>
<comment type="caution">
    <text evidence="2">The sequence shown here is derived from an EMBL/GenBank/DDBJ whole genome shotgun (WGS) entry which is preliminary data.</text>
</comment>
<evidence type="ECO:0000256" key="1">
    <source>
        <dbReference type="SAM" id="MobiDB-lite"/>
    </source>
</evidence>
<evidence type="ECO:0000313" key="2">
    <source>
        <dbReference type="EMBL" id="MQL83159.1"/>
    </source>
</evidence>
<dbReference type="EMBL" id="NMUH01000678">
    <property type="protein sequence ID" value="MQL83159.1"/>
    <property type="molecule type" value="Genomic_DNA"/>
</dbReference>
<reference evidence="2" key="1">
    <citation type="submission" date="2017-07" db="EMBL/GenBank/DDBJ databases">
        <title>Taro Niue Genome Assembly and Annotation.</title>
        <authorList>
            <person name="Atibalentja N."/>
            <person name="Keating K."/>
            <person name="Fields C.J."/>
        </authorList>
    </citation>
    <scope>NUCLEOTIDE SEQUENCE</scope>
    <source>
        <strain evidence="2">Niue_2</strain>
        <tissue evidence="2">Leaf</tissue>
    </source>
</reference>
<sequence>MSHVITLRWRLQLTLRDHIRNGYLTTPTRFGDFPPVVESPYFLSVIPAVLPTAAKAHEAKQAKEEPQAQETNLIQMFTMYAINFTNTPTAGKNRRRKSSKKPTTRGISGSGKTVRVGDLRIRLDESETLMIPE</sequence>
<gene>
    <name evidence="2" type="ORF">Taro_015654</name>
</gene>
<keyword evidence="3" id="KW-1185">Reference proteome</keyword>
<feature type="compositionally biased region" description="Basic residues" evidence="1">
    <location>
        <begin position="92"/>
        <end position="103"/>
    </location>
</feature>
<name>A0A843UTT0_COLES</name>
<accession>A0A843UTT0</accession>
<dbReference type="Proteomes" id="UP000652761">
    <property type="component" value="Unassembled WGS sequence"/>
</dbReference>